<dbReference type="AlphaFoldDB" id="A0A8H7DMW4"/>
<comment type="caution">
    <text evidence="1">The sequence shown here is derived from an EMBL/GenBank/DDBJ whole genome shotgun (WGS) entry which is preliminary data.</text>
</comment>
<proteinExistence type="predicted"/>
<accession>A0A8H7DMW4</accession>
<organism evidence="1 2">
    <name type="scientific">Mycena sanguinolenta</name>
    <dbReference type="NCBI Taxonomy" id="230812"/>
    <lineage>
        <taxon>Eukaryota</taxon>
        <taxon>Fungi</taxon>
        <taxon>Dikarya</taxon>
        <taxon>Basidiomycota</taxon>
        <taxon>Agaricomycotina</taxon>
        <taxon>Agaricomycetes</taxon>
        <taxon>Agaricomycetidae</taxon>
        <taxon>Agaricales</taxon>
        <taxon>Marasmiineae</taxon>
        <taxon>Mycenaceae</taxon>
        <taxon>Mycena</taxon>
    </lineage>
</organism>
<name>A0A8H7DMW4_9AGAR</name>
<gene>
    <name evidence="1" type="ORF">MSAN_00248700</name>
</gene>
<reference evidence="1" key="1">
    <citation type="submission" date="2020-05" db="EMBL/GenBank/DDBJ databases">
        <title>Mycena genomes resolve the evolution of fungal bioluminescence.</title>
        <authorList>
            <person name="Tsai I.J."/>
        </authorList>
    </citation>
    <scope>NUCLEOTIDE SEQUENCE</scope>
    <source>
        <strain evidence="1">160909Yilan</strain>
    </source>
</reference>
<keyword evidence="2" id="KW-1185">Reference proteome</keyword>
<protein>
    <submittedName>
        <fullName evidence="1">Uncharacterized protein</fullName>
    </submittedName>
</protein>
<evidence type="ECO:0000313" key="2">
    <source>
        <dbReference type="Proteomes" id="UP000623467"/>
    </source>
</evidence>
<sequence>MDENSCFTPTSLTDVHPNGQPFFQFDPKTICLVQGADLIMIGRASSRGYSRVNDPDSGYFKVLTGQMTLGSEHAWLCLRNDAAAMYCHEGRMILDVLSARIRGGAGDAATLHFDFSGLDRGLQELDAGMKEEYASFVATGREQRMLQALCPPSVRLPTASLTCLLLGATHLSSLGTLPGPACSFTSYANATLFGNIRLRVYPATLSRLLPCALRVPPISFPSDVDGNVPLHEFYSADGYS</sequence>
<dbReference type="Proteomes" id="UP000623467">
    <property type="component" value="Unassembled WGS sequence"/>
</dbReference>
<evidence type="ECO:0000313" key="1">
    <source>
        <dbReference type="EMBL" id="KAF7378238.1"/>
    </source>
</evidence>
<dbReference type="EMBL" id="JACAZH010000001">
    <property type="protein sequence ID" value="KAF7378238.1"/>
    <property type="molecule type" value="Genomic_DNA"/>
</dbReference>